<reference evidence="1" key="2">
    <citation type="journal article" date="2020" name="Nat. Commun.">
        <title>Large-scale genome sequencing of mycorrhizal fungi provides insights into the early evolution of symbiotic traits.</title>
        <authorList>
            <person name="Miyauchi S."/>
            <person name="Kiss E."/>
            <person name="Kuo A."/>
            <person name="Drula E."/>
            <person name="Kohler A."/>
            <person name="Sanchez-Garcia M."/>
            <person name="Morin E."/>
            <person name="Andreopoulos B."/>
            <person name="Barry K.W."/>
            <person name="Bonito G."/>
            <person name="Buee M."/>
            <person name="Carver A."/>
            <person name="Chen C."/>
            <person name="Cichocki N."/>
            <person name="Clum A."/>
            <person name="Culley D."/>
            <person name="Crous P.W."/>
            <person name="Fauchery L."/>
            <person name="Girlanda M."/>
            <person name="Hayes R.D."/>
            <person name="Keri Z."/>
            <person name="LaButti K."/>
            <person name="Lipzen A."/>
            <person name="Lombard V."/>
            <person name="Magnuson J."/>
            <person name="Maillard F."/>
            <person name="Murat C."/>
            <person name="Nolan M."/>
            <person name="Ohm R.A."/>
            <person name="Pangilinan J."/>
            <person name="Pereira M.F."/>
            <person name="Perotto S."/>
            <person name="Peter M."/>
            <person name="Pfister S."/>
            <person name="Riley R."/>
            <person name="Sitrit Y."/>
            <person name="Stielow J.B."/>
            <person name="Szollosi G."/>
            <person name="Zifcakova L."/>
            <person name="Stursova M."/>
            <person name="Spatafora J.W."/>
            <person name="Tedersoo L."/>
            <person name="Vaario L.M."/>
            <person name="Yamada A."/>
            <person name="Yan M."/>
            <person name="Wang P."/>
            <person name="Xu J."/>
            <person name="Bruns T."/>
            <person name="Baldrian P."/>
            <person name="Vilgalys R."/>
            <person name="Dunand C."/>
            <person name="Henrissat B."/>
            <person name="Grigoriev I.V."/>
            <person name="Hibbett D."/>
            <person name="Nagy L.G."/>
            <person name="Martin F.M."/>
        </authorList>
    </citation>
    <scope>NUCLEOTIDE SEQUENCE</scope>
    <source>
        <strain evidence="1">P2</strain>
    </source>
</reference>
<comment type="caution">
    <text evidence="1">The sequence shown here is derived from an EMBL/GenBank/DDBJ whole genome shotgun (WGS) entry which is preliminary data.</text>
</comment>
<dbReference type="EMBL" id="MU118007">
    <property type="protein sequence ID" value="KAF9648801.1"/>
    <property type="molecule type" value="Genomic_DNA"/>
</dbReference>
<organism evidence="1 2">
    <name type="scientific">Thelephora ganbajun</name>
    <name type="common">Ganba fungus</name>
    <dbReference type="NCBI Taxonomy" id="370292"/>
    <lineage>
        <taxon>Eukaryota</taxon>
        <taxon>Fungi</taxon>
        <taxon>Dikarya</taxon>
        <taxon>Basidiomycota</taxon>
        <taxon>Agaricomycotina</taxon>
        <taxon>Agaricomycetes</taxon>
        <taxon>Thelephorales</taxon>
        <taxon>Thelephoraceae</taxon>
        <taxon>Thelephora</taxon>
    </lineage>
</organism>
<sequence>MSVNPTYFPAGTKEPVLTLTRPTPKLWVIELHNGVDNVLALTFINDAIRPALDVVEDEWKKSLKAAKAKGKSVGPDEGKGALIIIGKRNQNKFFSNGLDFAHAVRDPVPFFIVPTVAAINGHCFAGGMILALCCDYRVMTDGGKRNAWICMNEIHLGSSWPLSFVSTLRVKVGDANLHRKIALEGHKFTPQEALVAGLVDRIVPGDSAEAVFHEARELAESVDSLAKGGAWGLIKVDLYRDAISTFDLPSRPAPEPEAAASVKTRL</sequence>
<evidence type="ECO:0000313" key="2">
    <source>
        <dbReference type="Proteomes" id="UP000886501"/>
    </source>
</evidence>
<evidence type="ECO:0000313" key="1">
    <source>
        <dbReference type="EMBL" id="KAF9648801.1"/>
    </source>
</evidence>
<name>A0ACB6ZGL1_THEGA</name>
<accession>A0ACB6ZGL1</accession>
<proteinExistence type="predicted"/>
<keyword evidence="2" id="KW-1185">Reference proteome</keyword>
<protein>
    <submittedName>
        <fullName evidence="1">ClpP/crotonase</fullName>
    </submittedName>
</protein>
<reference evidence="1" key="1">
    <citation type="submission" date="2019-10" db="EMBL/GenBank/DDBJ databases">
        <authorList>
            <consortium name="DOE Joint Genome Institute"/>
            <person name="Kuo A."/>
            <person name="Miyauchi S."/>
            <person name="Kiss E."/>
            <person name="Drula E."/>
            <person name="Kohler A."/>
            <person name="Sanchez-Garcia M."/>
            <person name="Andreopoulos B."/>
            <person name="Barry K.W."/>
            <person name="Bonito G."/>
            <person name="Buee M."/>
            <person name="Carver A."/>
            <person name="Chen C."/>
            <person name="Cichocki N."/>
            <person name="Clum A."/>
            <person name="Culley D."/>
            <person name="Crous P.W."/>
            <person name="Fauchery L."/>
            <person name="Girlanda M."/>
            <person name="Hayes R."/>
            <person name="Keri Z."/>
            <person name="Labutti K."/>
            <person name="Lipzen A."/>
            <person name="Lombard V."/>
            <person name="Magnuson J."/>
            <person name="Maillard F."/>
            <person name="Morin E."/>
            <person name="Murat C."/>
            <person name="Nolan M."/>
            <person name="Ohm R."/>
            <person name="Pangilinan J."/>
            <person name="Pereira M."/>
            <person name="Perotto S."/>
            <person name="Peter M."/>
            <person name="Riley R."/>
            <person name="Sitrit Y."/>
            <person name="Stielow B."/>
            <person name="Szollosi G."/>
            <person name="Zifcakova L."/>
            <person name="Stursova M."/>
            <person name="Spatafora J.W."/>
            <person name="Tedersoo L."/>
            <person name="Vaario L.-M."/>
            <person name="Yamada A."/>
            <person name="Yan M."/>
            <person name="Wang P."/>
            <person name="Xu J."/>
            <person name="Bruns T."/>
            <person name="Baldrian P."/>
            <person name="Vilgalys R."/>
            <person name="Henrissat B."/>
            <person name="Grigoriev I.V."/>
            <person name="Hibbett D."/>
            <person name="Nagy L.G."/>
            <person name="Martin F.M."/>
        </authorList>
    </citation>
    <scope>NUCLEOTIDE SEQUENCE</scope>
    <source>
        <strain evidence="1">P2</strain>
    </source>
</reference>
<dbReference type="Proteomes" id="UP000886501">
    <property type="component" value="Unassembled WGS sequence"/>
</dbReference>
<gene>
    <name evidence="1" type="ORF">BDM02DRAFT_3155555</name>
</gene>